<dbReference type="STRING" id="1672749.BJF92_15830"/>
<evidence type="ECO:0000256" key="7">
    <source>
        <dbReference type="ARBA" id="ARBA00023136"/>
    </source>
</evidence>
<comment type="caution">
    <text evidence="10">The sequence shown here is derived from an EMBL/GenBank/DDBJ whole genome shotgun (WGS) entry which is preliminary data.</text>
</comment>
<dbReference type="CDD" id="cd06582">
    <property type="entry name" value="TM_PBP1_LivH_like"/>
    <property type="match status" value="1"/>
</dbReference>
<evidence type="ECO:0000256" key="2">
    <source>
        <dbReference type="ARBA" id="ARBA00022448"/>
    </source>
</evidence>
<dbReference type="Pfam" id="PF02653">
    <property type="entry name" value="BPD_transp_2"/>
    <property type="match status" value="1"/>
</dbReference>
<feature type="transmembrane region" description="Helical" evidence="9">
    <location>
        <begin position="189"/>
        <end position="212"/>
    </location>
</feature>
<dbReference type="InterPro" id="IPR001851">
    <property type="entry name" value="ABC_transp_permease"/>
</dbReference>
<keyword evidence="5" id="KW-0029">Amino-acid transport</keyword>
<dbReference type="PANTHER" id="PTHR11795:SF442">
    <property type="entry name" value="ABC TRANSPORTER ATP-BINDING PROTEIN"/>
    <property type="match status" value="1"/>
</dbReference>
<evidence type="ECO:0000256" key="8">
    <source>
        <dbReference type="ARBA" id="ARBA00037998"/>
    </source>
</evidence>
<feature type="transmembrane region" description="Helical" evidence="9">
    <location>
        <begin position="97"/>
        <end position="115"/>
    </location>
</feature>
<keyword evidence="6 9" id="KW-1133">Transmembrane helix</keyword>
<dbReference type="EMBL" id="MKIO01000022">
    <property type="protein sequence ID" value="OLP56353.1"/>
    <property type="molecule type" value="Genomic_DNA"/>
</dbReference>
<dbReference type="AlphaFoldDB" id="A0A1Q9ALZ8"/>
<comment type="similarity">
    <text evidence="8">Belongs to the binding-protein-dependent transport system permease family. LivHM subfamily.</text>
</comment>
<dbReference type="OrthoDB" id="9807115at2"/>
<keyword evidence="4 9" id="KW-0812">Transmembrane</keyword>
<feature type="transmembrane region" description="Helical" evidence="9">
    <location>
        <begin position="142"/>
        <end position="161"/>
    </location>
</feature>
<organism evidence="10 11">
    <name type="scientific">Xaviernesmea rhizosphaerae</name>
    <dbReference type="NCBI Taxonomy" id="1672749"/>
    <lineage>
        <taxon>Bacteria</taxon>
        <taxon>Pseudomonadati</taxon>
        <taxon>Pseudomonadota</taxon>
        <taxon>Alphaproteobacteria</taxon>
        <taxon>Hyphomicrobiales</taxon>
        <taxon>Rhizobiaceae</taxon>
        <taxon>Rhizobium/Agrobacterium group</taxon>
        <taxon>Xaviernesmea</taxon>
    </lineage>
</organism>
<feature type="transmembrane region" description="Helical" evidence="9">
    <location>
        <begin position="12"/>
        <end position="32"/>
    </location>
</feature>
<feature type="transmembrane region" description="Helical" evidence="9">
    <location>
        <begin position="63"/>
        <end position="85"/>
    </location>
</feature>
<dbReference type="GO" id="GO:0005886">
    <property type="term" value="C:plasma membrane"/>
    <property type="evidence" value="ECO:0007669"/>
    <property type="project" value="UniProtKB-SubCell"/>
</dbReference>
<dbReference type="GO" id="GO:0006865">
    <property type="term" value="P:amino acid transport"/>
    <property type="evidence" value="ECO:0007669"/>
    <property type="project" value="UniProtKB-KW"/>
</dbReference>
<dbReference type="InterPro" id="IPR052157">
    <property type="entry name" value="BCAA_transport_permease"/>
</dbReference>
<evidence type="ECO:0000256" key="5">
    <source>
        <dbReference type="ARBA" id="ARBA00022970"/>
    </source>
</evidence>
<proteinExistence type="inferred from homology"/>
<dbReference type="RefSeq" id="WP_075634071.1">
    <property type="nucleotide sequence ID" value="NZ_MKIO01000022.1"/>
</dbReference>
<feature type="transmembrane region" description="Helical" evidence="9">
    <location>
        <begin position="39"/>
        <end position="57"/>
    </location>
</feature>
<feature type="transmembrane region" description="Helical" evidence="9">
    <location>
        <begin position="224"/>
        <end position="251"/>
    </location>
</feature>
<gene>
    <name evidence="10" type="ORF">BJF92_15830</name>
</gene>
<evidence type="ECO:0000313" key="11">
    <source>
        <dbReference type="Proteomes" id="UP000186143"/>
    </source>
</evidence>
<evidence type="ECO:0000256" key="4">
    <source>
        <dbReference type="ARBA" id="ARBA00022692"/>
    </source>
</evidence>
<keyword evidence="2" id="KW-0813">Transport</keyword>
<keyword evidence="3" id="KW-1003">Cell membrane</keyword>
<reference evidence="10 11" key="1">
    <citation type="submission" date="2016-09" db="EMBL/GenBank/DDBJ databases">
        <title>Rhizobium sp. nov., a novel species isolated from the rice rhizosphere.</title>
        <authorList>
            <person name="Zhao J."/>
            <person name="Zhang X."/>
        </authorList>
    </citation>
    <scope>NUCLEOTIDE SEQUENCE [LARGE SCALE GENOMIC DNA]</scope>
    <source>
        <strain evidence="10 11">MH17</strain>
    </source>
</reference>
<evidence type="ECO:0000256" key="1">
    <source>
        <dbReference type="ARBA" id="ARBA00004651"/>
    </source>
</evidence>
<dbReference type="GO" id="GO:0022857">
    <property type="term" value="F:transmembrane transporter activity"/>
    <property type="evidence" value="ECO:0007669"/>
    <property type="project" value="InterPro"/>
</dbReference>
<dbReference type="PANTHER" id="PTHR11795">
    <property type="entry name" value="BRANCHED-CHAIN AMINO ACID TRANSPORT SYSTEM PERMEASE PROTEIN LIVH"/>
    <property type="match status" value="1"/>
</dbReference>
<name>A0A1Q9ALZ8_9HYPH</name>
<comment type="subcellular location">
    <subcellularLocation>
        <location evidence="1">Cell membrane</location>
        <topology evidence="1">Multi-pass membrane protein</topology>
    </subcellularLocation>
</comment>
<dbReference type="Proteomes" id="UP000186143">
    <property type="component" value="Unassembled WGS sequence"/>
</dbReference>
<sequence>MNTVLLINQLLNGVQLGLILFLLAAGLSLVFGIMDFINLAHGVSYMIGAYVCATIAIATNSFILGMIAAIPATLVLGFAMEWLIARHFYKRDHLDQVLATFGLVLCADSAVKYIWGPRGLSVPLPAWLSGQIEVLGVTLPSYRLFIVAAAAAVAIGLWLVITQTRAGMMVRASASNEEMARALGIETRWVFALVFAIGATLAGIAGIMVAPISGASIGMGSQIVILALVVIIIGGIGSIGGAFIAALGVGLIDTLGRAYLPTILAAVFSPAVASSAGPSLASILIYLTMTFVLIFKPSGLFPPANR</sequence>
<evidence type="ECO:0000313" key="10">
    <source>
        <dbReference type="EMBL" id="OLP56353.1"/>
    </source>
</evidence>
<keyword evidence="7 9" id="KW-0472">Membrane</keyword>
<evidence type="ECO:0000256" key="6">
    <source>
        <dbReference type="ARBA" id="ARBA00022989"/>
    </source>
</evidence>
<protein>
    <submittedName>
        <fullName evidence="10">ABC transporter permease</fullName>
    </submittedName>
</protein>
<feature type="transmembrane region" description="Helical" evidence="9">
    <location>
        <begin position="283"/>
        <end position="301"/>
    </location>
</feature>
<evidence type="ECO:0000256" key="9">
    <source>
        <dbReference type="SAM" id="Phobius"/>
    </source>
</evidence>
<evidence type="ECO:0000256" key="3">
    <source>
        <dbReference type="ARBA" id="ARBA00022475"/>
    </source>
</evidence>
<accession>A0A1Q9ALZ8</accession>